<accession>A0ABU3K6Z0</accession>
<dbReference type="RefSeq" id="WP_313832504.1">
    <property type="nucleotide sequence ID" value="NZ_JAQOUE010000001.1"/>
</dbReference>
<sequence length="89" mass="10377">MYQEEKTFNLRFQLEAQFPEEYNGEEDAHAWENDWETRIKPEIIKAVFNALRNAPSWSAHIRNRGMSALDEVEIAMTKVFGDDQTLNGS</sequence>
<keyword evidence="2" id="KW-1185">Reference proteome</keyword>
<name>A0ABU3K6Z0_9BACT</name>
<organism evidence="1 2">
    <name type="scientific">Candidatus Nitronereus thalassa</name>
    <dbReference type="NCBI Taxonomy" id="3020898"/>
    <lineage>
        <taxon>Bacteria</taxon>
        <taxon>Pseudomonadati</taxon>
        <taxon>Nitrospirota</taxon>
        <taxon>Nitrospiria</taxon>
        <taxon>Nitrospirales</taxon>
        <taxon>Nitrospiraceae</taxon>
        <taxon>Candidatus Nitronereus</taxon>
    </lineage>
</organism>
<dbReference type="Proteomes" id="UP001250932">
    <property type="component" value="Unassembled WGS sequence"/>
</dbReference>
<protein>
    <submittedName>
        <fullName evidence="1">Uncharacterized protein</fullName>
    </submittedName>
</protein>
<reference evidence="1 2" key="1">
    <citation type="journal article" date="2023" name="ISME J.">
        <title>Cultivation and genomic characterization of novel and ubiquitous marine nitrite-oxidizing bacteria from the Nitrospirales.</title>
        <authorList>
            <person name="Mueller A.J."/>
            <person name="Daebeler A."/>
            <person name="Herbold C.W."/>
            <person name="Kirkegaard R.H."/>
            <person name="Daims H."/>
        </authorList>
    </citation>
    <scope>NUCLEOTIDE SEQUENCE [LARGE SCALE GENOMIC DNA]</scope>
    <source>
        <strain evidence="1 2">EB</strain>
    </source>
</reference>
<evidence type="ECO:0000313" key="1">
    <source>
        <dbReference type="EMBL" id="MDT7042141.1"/>
    </source>
</evidence>
<gene>
    <name evidence="1" type="ORF">PPG34_07230</name>
</gene>
<evidence type="ECO:0000313" key="2">
    <source>
        <dbReference type="Proteomes" id="UP001250932"/>
    </source>
</evidence>
<proteinExistence type="predicted"/>
<comment type="caution">
    <text evidence="1">The sequence shown here is derived from an EMBL/GenBank/DDBJ whole genome shotgun (WGS) entry which is preliminary data.</text>
</comment>
<dbReference type="EMBL" id="JAQOUE010000001">
    <property type="protein sequence ID" value="MDT7042141.1"/>
    <property type="molecule type" value="Genomic_DNA"/>
</dbReference>